<dbReference type="PIRSF" id="PIRSF016838">
    <property type="entry name" value="PafC"/>
    <property type="match status" value="1"/>
</dbReference>
<dbReference type="InterPro" id="IPR026881">
    <property type="entry name" value="WYL_dom"/>
</dbReference>
<dbReference type="Proteomes" id="UP000000235">
    <property type="component" value="Chromosome"/>
</dbReference>
<organism evidence="4 5">
    <name type="scientific">Salinispora tropica (strain ATCC BAA-916 / DSM 44818 / JCM 13857 / NBRC 105044 / CNB-440)</name>
    <dbReference type="NCBI Taxonomy" id="369723"/>
    <lineage>
        <taxon>Bacteria</taxon>
        <taxon>Bacillati</taxon>
        <taxon>Actinomycetota</taxon>
        <taxon>Actinomycetes</taxon>
        <taxon>Micromonosporales</taxon>
        <taxon>Micromonosporaceae</taxon>
        <taxon>Salinispora</taxon>
    </lineage>
</organism>
<dbReference type="InterPro" id="IPR001034">
    <property type="entry name" value="DeoR_HTH"/>
</dbReference>
<dbReference type="InterPro" id="IPR028349">
    <property type="entry name" value="PafC-like"/>
</dbReference>
<dbReference type="InterPro" id="IPR036390">
    <property type="entry name" value="WH_DNA-bd_sf"/>
</dbReference>
<feature type="domain" description="HTH deoR-type" evidence="3">
    <location>
        <begin position="12"/>
        <end position="71"/>
    </location>
</feature>
<dbReference type="PANTHER" id="PTHR34580:SF1">
    <property type="entry name" value="PROTEIN PAFC"/>
    <property type="match status" value="1"/>
</dbReference>
<evidence type="ECO:0000313" key="4">
    <source>
        <dbReference type="EMBL" id="ABP56564.1"/>
    </source>
</evidence>
<dbReference type="KEGG" id="stp:Strop_4135"/>
<keyword evidence="2" id="KW-0804">Transcription</keyword>
<dbReference type="Pfam" id="PF13280">
    <property type="entry name" value="WYL"/>
    <property type="match status" value="1"/>
</dbReference>
<dbReference type="eggNOG" id="COG2378">
    <property type="taxonomic scope" value="Bacteria"/>
</dbReference>
<dbReference type="InterPro" id="IPR036388">
    <property type="entry name" value="WH-like_DNA-bd_sf"/>
</dbReference>
<proteinExistence type="predicted"/>
<dbReference type="InterPro" id="IPR057727">
    <property type="entry name" value="WCX_dom"/>
</dbReference>
<dbReference type="InterPro" id="IPR013196">
    <property type="entry name" value="HTH_11"/>
</dbReference>
<dbReference type="EMBL" id="CP000667">
    <property type="protein sequence ID" value="ABP56564.1"/>
    <property type="molecule type" value="Genomic_DNA"/>
</dbReference>
<dbReference type="Gene3D" id="1.10.10.10">
    <property type="entry name" value="Winged helix-like DNA-binding domain superfamily/Winged helix DNA-binding domain"/>
    <property type="match status" value="1"/>
</dbReference>
<dbReference type="PROSITE" id="PS51000">
    <property type="entry name" value="HTH_DEOR_2"/>
    <property type="match status" value="1"/>
</dbReference>
<keyword evidence="1" id="KW-0805">Transcription regulation</keyword>
<sequence length="332" mass="36373">MLACTAKMADVRMSRLFSMVLLLQARGAMTAAELAGEVGVSERTVYRDIIALAAAGVPVYAEQGRHGGYRLVDGYRTRLTGLSRAEAEALFLLGLYGPARDMGLGDVLATAQLKVSAALPAELRDAAAQAAQRFHLDVPGWFHDSDPPPALSVLVRAVWQDLTVILRYHRHDEVTRTVQQPYGVVLKAGIWYLVARVGADLRVYRVDRVVGVEVTDQRFVREESFDLPAVWAERAAQFVRGILAEQVTVRLSQAGLRALRFAVEPPAVQAATAAAGGPDEQGWVVTRLPVESAEVAYDQLLRLGPEVEVLAPQPLREQMRVAAQRLADLYQR</sequence>
<keyword evidence="5" id="KW-1185">Reference proteome</keyword>
<evidence type="ECO:0000259" key="3">
    <source>
        <dbReference type="PROSITE" id="PS51000"/>
    </source>
</evidence>
<dbReference type="PANTHER" id="PTHR34580">
    <property type="match status" value="1"/>
</dbReference>
<name>A4XCA7_SALTO</name>
<dbReference type="HOGENOM" id="CLU_041141_5_0_11"/>
<protein>
    <submittedName>
        <fullName evidence="4">Helix-turn-helix, type 11 domain protein</fullName>
    </submittedName>
</protein>
<dbReference type="AlphaFoldDB" id="A4XCA7"/>
<accession>A4XCA7</accession>
<gene>
    <name evidence="4" type="ordered locus">Strop_4135</name>
</gene>
<dbReference type="PROSITE" id="PS52050">
    <property type="entry name" value="WYL"/>
    <property type="match status" value="1"/>
</dbReference>
<dbReference type="STRING" id="369723.Strop_4135"/>
<dbReference type="Pfam" id="PF08279">
    <property type="entry name" value="HTH_11"/>
    <property type="match status" value="1"/>
</dbReference>
<dbReference type="InterPro" id="IPR051534">
    <property type="entry name" value="CBASS_pafABC_assoc_protein"/>
</dbReference>
<evidence type="ECO:0000256" key="1">
    <source>
        <dbReference type="ARBA" id="ARBA00023015"/>
    </source>
</evidence>
<evidence type="ECO:0000256" key="2">
    <source>
        <dbReference type="ARBA" id="ARBA00023163"/>
    </source>
</evidence>
<dbReference type="Pfam" id="PF25583">
    <property type="entry name" value="WCX"/>
    <property type="match status" value="1"/>
</dbReference>
<dbReference type="SUPFAM" id="SSF46785">
    <property type="entry name" value="Winged helix' DNA-binding domain"/>
    <property type="match status" value="1"/>
</dbReference>
<evidence type="ECO:0000313" key="5">
    <source>
        <dbReference type="Proteomes" id="UP000000235"/>
    </source>
</evidence>
<reference evidence="5" key="1">
    <citation type="journal article" date="2007" name="Proc. Natl. Acad. Sci. U.S.A.">
        <title>Genome sequencing reveals complex secondary metabolome in the marine actinomycete Salinispora tropica.</title>
        <authorList>
            <person name="Udwary D.W."/>
            <person name="Zeigler L."/>
            <person name="Asolkar R.N."/>
            <person name="Singan V."/>
            <person name="Lapidus A."/>
            <person name="Fenical W."/>
            <person name="Jensen P.R."/>
            <person name="Moore B.S."/>
        </authorList>
    </citation>
    <scope>NUCLEOTIDE SEQUENCE [LARGE SCALE GENOMIC DNA]</scope>
    <source>
        <strain evidence="5">ATCC BAA-916 / DSM 44818 / CNB-440</strain>
    </source>
</reference>
<dbReference type="GO" id="GO:0003700">
    <property type="term" value="F:DNA-binding transcription factor activity"/>
    <property type="evidence" value="ECO:0007669"/>
    <property type="project" value="InterPro"/>
</dbReference>